<evidence type="ECO:0000313" key="8">
    <source>
        <dbReference type="Proteomes" id="UP000318801"/>
    </source>
</evidence>
<evidence type="ECO:0000313" key="7">
    <source>
        <dbReference type="EMBL" id="TPW32205.1"/>
    </source>
</evidence>
<dbReference type="Pfam" id="PF13977">
    <property type="entry name" value="TetR_C_6"/>
    <property type="match status" value="1"/>
</dbReference>
<dbReference type="InterPro" id="IPR001647">
    <property type="entry name" value="HTH_TetR"/>
</dbReference>
<dbReference type="Pfam" id="PF00440">
    <property type="entry name" value="TetR_N"/>
    <property type="match status" value="1"/>
</dbReference>
<evidence type="ECO:0000256" key="1">
    <source>
        <dbReference type="ARBA" id="ARBA00022491"/>
    </source>
</evidence>
<gene>
    <name evidence="7" type="ORF">FJU08_04110</name>
</gene>
<dbReference type="SUPFAM" id="SSF46689">
    <property type="entry name" value="Homeodomain-like"/>
    <property type="match status" value="1"/>
</dbReference>
<dbReference type="Gene3D" id="1.10.357.10">
    <property type="entry name" value="Tetracycline Repressor, domain 2"/>
    <property type="match status" value="1"/>
</dbReference>
<dbReference type="PANTHER" id="PTHR30055">
    <property type="entry name" value="HTH-TYPE TRANSCRIPTIONAL REGULATOR RUTR"/>
    <property type="match status" value="1"/>
</dbReference>
<organism evidence="7 8">
    <name type="scientific">Martelella alba</name>
    <dbReference type="NCBI Taxonomy" id="2590451"/>
    <lineage>
        <taxon>Bacteria</taxon>
        <taxon>Pseudomonadati</taxon>
        <taxon>Pseudomonadota</taxon>
        <taxon>Alphaproteobacteria</taxon>
        <taxon>Hyphomicrobiales</taxon>
        <taxon>Aurantimonadaceae</taxon>
        <taxon>Martelella</taxon>
    </lineage>
</organism>
<keyword evidence="3 5" id="KW-0238">DNA-binding</keyword>
<dbReference type="PROSITE" id="PS50977">
    <property type="entry name" value="HTH_TETR_2"/>
    <property type="match status" value="1"/>
</dbReference>
<dbReference type="OrthoDB" id="9809265at2"/>
<dbReference type="InterPro" id="IPR009057">
    <property type="entry name" value="Homeodomain-like_sf"/>
</dbReference>
<dbReference type="InterPro" id="IPR039538">
    <property type="entry name" value="BetI_C"/>
</dbReference>
<evidence type="ECO:0000256" key="3">
    <source>
        <dbReference type="ARBA" id="ARBA00023125"/>
    </source>
</evidence>
<dbReference type="InterPro" id="IPR036271">
    <property type="entry name" value="Tet_transcr_reg_TetR-rel_C_sf"/>
</dbReference>
<dbReference type="EMBL" id="VHLG01000002">
    <property type="protein sequence ID" value="TPW32205.1"/>
    <property type="molecule type" value="Genomic_DNA"/>
</dbReference>
<reference evidence="7 8" key="1">
    <citation type="submission" date="2019-06" db="EMBL/GenBank/DDBJ databases">
        <authorList>
            <person name="Li M."/>
        </authorList>
    </citation>
    <scope>NUCLEOTIDE SEQUENCE [LARGE SCALE GENOMIC DNA]</scope>
    <source>
        <strain evidence="7 8">BGMRC2036</strain>
    </source>
</reference>
<keyword evidence="1" id="KW-0678">Repressor</keyword>
<name>A0A506UG79_9HYPH</name>
<protein>
    <submittedName>
        <fullName evidence="7">TetR family transcriptional regulator</fullName>
    </submittedName>
</protein>
<dbReference type="GO" id="GO:0003700">
    <property type="term" value="F:DNA-binding transcription factor activity"/>
    <property type="evidence" value="ECO:0007669"/>
    <property type="project" value="TreeGrafter"/>
</dbReference>
<dbReference type="GO" id="GO:0000976">
    <property type="term" value="F:transcription cis-regulatory region binding"/>
    <property type="evidence" value="ECO:0007669"/>
    <property type="project" value="TreeGrafter"/>
</dbReference>
<proteinExistence type="predicted"/>
<dbReference type="RefSeq" id="WP_141147716.1">
    <property type="nucleotide sequence ID" value="NZ_VHLG01000002.1"/>
</dbReference>
<dbReference type="AlphaFoldDB" id="A0A506UG79"/>
<dbReference type="PRINTS" id="PR00455">
    <property type="entry name" value="HTHTETR"/>
</dbReference>
<feature type="DNA-binding region" description="H-T-H motif" evidence="5">
    <location>
        <begin position="35"/>
        <end position="54"/>
    </location>
</feature>
<evidence type="ECO:0000256" key="4">
    <source>
        <dbReference type="ARBA" id="ARBA00023163"/>
    </source>
</evidence>
<evidence type="ECO:0000259" key="6">
    <source>
        <dbReference type="PROSITE" id="PS50977"/>
    </source>
</evidence>
<keyword evidence="2" id="KW-0805">Transcription regulation</keyword>
<dbReference type="InterPro" id="IPR023772">
    <property type="entry name" value="DNA-bd_HTH_TetR-type_CS"/>
</dbReference>
<accession>A0A506UG79</accession>
<comment type="caution">
    <text evidence="7">The sequence shown here is derived from an EMBL/GenBank/DDBJ whole genome shotgun (WGS) entry which is preliminary data.</text>
</comment>
<evidence type="ECO:0000256" key="5">
    <source>
        <dbReference type="PROSITE-ProRule" id="PRU00335"/>
    </source>
</evidence>
<dbReference type="PROSITE" id="PS01081">
    <property type="entry name" value="HTH_TETR_1"/>
    <property type="match status" value="1"/>
</dbReference>
<feature type="domain" description="HTH tetR-type" evidence="6">
    <location>
        <begin position="12"/>
        <end position="72"/>
    </location>
</feature>
<evidence type="ECO:0000256" key="2">
    <source>
        <dbReference type="ARBA" id="ARBA00023015"/>
    </source>
</evidence>
<sequence length="212" mass="23279">MNRKPFRRATDAERRDDLIVATLDCIAEGGLASATVRQVAERAGVSGGLIRHYFASKDLLLQAAYRRIMGRMTAIACDAAEDVVAPKDKLRAFIVASLSPPMIDARMLGLWAAFIAQVRVDPAMEEIHRQAYVEFRSVIETILAEAFAAEGRNADAAECRRLATRINAVLDGLWLEGCLAHSLFNDEELKEAGIESVEAITGIGLKQDHVRE</sequence>
<dbReference type="SUPFAM" id="SSF48498">
    <property type="entry name" value="Tetracyclin repressor-like, C-terminal domain"/>
    <property type="match status" value="1"/>
</dbReference>
<keyword evidence="4" id="KW-0804">Transcription</keyword>
<keyword evidence="8" id="KW-1185">Reference proteome</keyword>
<dbReference type="Proteomes" id="UP000318801">
    <property type="component" value="Unassembled WGS sequence"/>
</dbReference>
<dbReference type="PANTHER" id="PTHR30055:SF228">
    <property type="entry name" value="TRANSCRIPTIONAL REGULATOR-RELATED"/>
    <property type="match status" value="1"/>
</dbReference>
<dbReference type="InterPro" id="IPR050109">
    <property type="entry name" value="HTH-type_TetR-like_transc_reg"/>
</dbReference>